<proteinExistence type="inferred from homology"/>
<dbReference type="EC" id="3.1.1.85" evidence="5"/>
<keyword evidence="2 5" id="KW-0963">Cytoplasm</keyword>
<comment type="pathway">
    <text evidence="5">Cofactor biosynthesis; biotin biosynthesis.</text>
</comment>
<sequence length="252" mass="26668">MYCERHGHGPDIVMIHGWGLHGGAWGDLPAHLAGRFRVTVVDLPGHGRSLRAAPLSLDSLAAAVAEQIDGPAIWLGWSLGALVALSAALQFPGKVQKLVLTGATPRFARAPDWPQAVSPEILAEFAAELHGDYRATLQRFLSLQVGGADEAHATLRALRAELLRHGAPDAEALREGLAILAHTDLRAQLSGVGAPTRIIHGGRDRLSPPGAARALAAGLPQARLDVIPPAGHAPFLSHAREFNACLDEFLHD</sequence>
<protein>
    <recommendedName>
        <fullName evidence="5">Pimeloyl-[acyl-carrier protein] methyl ester esterase</fullName>
        <ecNumber evidence="5">3.1.1.85</ecNumber>
    </recommendedName>
    <alternativeName>
        <fullName evidence="5">Biotin synthesis protein BioH</fullName>
    </alternativeName>
    <alternativeName>
        <fullName evidence="5">Carboxylesterase BioH</fullName>
    </alternativeName>
</protein>
<comment type="subcellular location">
    <subcellularLocation>
        <location evidence="5">Cytoplasm</location>
    </subcellularLocation>
</comment>
<evidence type="ECO:0000256" key="5">
    <source>
        <dbReference type="HAMAP-Rule" id="MF_01260"/>
    </source>
</evidence>
<comment type="similarity">
    <text evidence="5">Belongs to the AB hydrolase superfamily. Carboxylesterase BioH family.</text>
</comment>
<comment type="function">
    <text evidence="5">The physiological role of BioH is to remove the methyl group introduced by BioC when the pimeloyl moiety is complete. It allows to synthesize pimeloyl-ACP via the fatty acid synthetic pathway through the hydrolysis of the ester bonds of pimeloyl-ACP esters.</text>
</comment>
<evidence type="ECO:0000313" key="7">
    <source>
        <dbReference type="EMBL" id="OGI42906.1"/>
    </source>
</evidence>
<feature type="active site" evidence="5">
    <location>
        <position position="204"/>
    </location>
</feature>
<keyword evidence="4 5" id="KW-0378">Hydrolase</keyword>
<name>A0A1F6TCW3_9PROT</name>
<dbReference type="InterPro" id="IPR050266">
    <property type="entry name" value="AB_hydrolase_sf"/>
</dbReference>
<dbReference type="Gene3D" id="3.40.50.1820">
    <property type="entry name" value="alpha/beta hydrolase"/>
    <property type="match status" value="1"/>
</dbReference>
<keyword evidence="1 5" id="KW-0719">Serine esterase</keyword>
<feature type="binding site" evidence="5">
    <location>
        <position position="18"/>
    </location>
    <ligand>
        <name>substrate</name>
    </ligand>
</feature>
<feature type="binding site" evidence="5">
    <location>
        <position position="232"/>
    </location>
    <ligand>
        <name>substrate</name>
    </ligand>
</feature>
<dbReference type="EMBL" id="MFSS01000074">
    <property type="protein sequence ID" value="OGI42906.1"/>
    <property type="molecule type" value="Genomic_DNA"/>
</dbReference>
<dbReference type="PANTHER" id="PTHR43798">
    <property type="entry name" value="MONOACYLGLYCEROL LIPASE"/>
    <property type="match status" value="1"/>
</dbReference>
<dbReference type="PANTHER" id="PTHR43798:SF31">
    <property type="entry name" value="AB HYDROLASE SUPERFAMILY PROTEIN YCLE"/>
    <property type="match status" value="1"/>
</dbReference>
<comment type="caution">
    <text evidence="7">The sequence shown here is derived from an EMBL/GenBank/DDBJ whole genome shotgun (WGS) entry which is preliminary data.</text>
</comment>
<evidence type="ECO:0000256" key="2">
    <source>
        <dbReference type="ARBA" id="ARBA00022490"/>
    </source>
</evidence>
<evidence type="ECO:0000313" key="8">
    <source>
        <dbReference type="Proteomes" id="UP000177925"/>
    </source>
</evidence>
<comment type="catalytic activity">
    <reaction evidence="5">
        <text>6-carboxyhexanoyl-[ACP] methyl ester + H2O = 6-carboxyhexanoyl-[ACP] + methanol + H(+)</text>
        <dbReference type="Rhea" id="RHEA:42700"/>
        <dbReference type="Rhea" id="RHEA-COMP:9955"/>
        <dbReference type="Rhea" id="RHEA-COMP:10186"/>
        <dbReference type="ChEBI" id="CHEBI:15377"/>
        <dbReference type="ChEBI" id="CHEBI:15378"/>
        <dbReference type="ChEBI" id="CHEBI:17790"/>
        <dbReference type="ChEBI" id="CHEBI:78846"/>
        <dbReference type="ChEBI" id="CHEBI:82735"/>
        <dbReference type="EC" id="3.1.1.85"/>
    </reaction>
</comment>
<feature type="active site" description="Nucleophile" evidence="5">
    <location>
        <position position="78"/>
    </location>
</feature>
<feature type="binding site" evidence="5">
    <location>
        <begin position="78"/>
        <end position="79"/>
    </location>
    <ligand>
        <name>substrate</name>
    </ligand>
</feature>
<gene>
    <name evidence="5" type="primary">bioH</name>
    <name evidence="7" type="ORF">A2150_04950</name>
</gene>
<dbReference type="GO" id="GO:0016020">
    <property type="term" value="C:membrane"/>
    <property type="evidence" value="ECO:0007669"/>
    <property type="project" value="TreeGrafter"/>
</dbReference>
<dbReference type="GO" id="GO:0009102">
    <property type="term" value="P:biotin biosynthetic process"/>
    <property type="evidence" value="ECO:0007669"/>
    <property type="project" value="UniProtKB-UniRule"/>
</dbReference>
<dbReference type="GO" id="GO:0005737">
    <property type="term" value="C:cytoplasm"/>
    <property type="evidence" value="ECO:0007669"/>
    <property type="project" value="UniProtKB-SubCell"/>
</dbReference>
<evidence type="ECO:0000256" key="4">
    <source>
        <dbReference type="ARBA" id="ARBA00022801"/>
    </source>
</evidence>
<dbReference type="InterPro" id="IPR010076">
    <property type="entry name" value="BioH"/>
</dbReference>
<dbReference type="HAMAP" id="MF_01260">
    <property type="entry name" value="Carboxylester"/>
    <property type="match status" value="1"/>
</dbReference>
<feature type="active site" evidence="5">
    <location>
        <position position="232"/>
    </location>
</feature>
<feature type="domain" description="AB hydrolase-1" evidence="6">
    <location>
        <begin position="12"/>
        <end position="238"/>
    </location>
</feature>
<accession>A0A1F6TCW3</accession>
<evidence type="ECO:0000256" key="1">
    <source>
        <dbReference type="ARBA" id="ARBA00022487"/>
    </source>
</evidence>
<dbReference type="InterPro" id="IPR000073">
    <property type="entry name" value="AB_hydrolase_1"/>
</dbReference>
<dbReference type="GO" id="GO:0090499">
    <property type="term" value="F:pimelyl-[acyl-carrier protein] methyl ester esterase activity"/>
    <property type="evidence" value="ECO:0007669"/>
    <property type="project" value="UniProtKB-EC"/>
</dbReference>
<comment type="subunit">
    <text evidence="5">Monomer.</text>
</comment>
<dbReference type="SUPFAM" id="SSF53474">
    <property type="entry name" value="alpha/beta-Hydrolases"/>
    <property type="match status" value="1"/>
</dbReference>
<feature type="binding site" evidence="5">
    <location>
        <begin position="140"/>
        <end position="144"/>
    </location>
    <ligand>
        <name>substrate</name>
    </ligand>
</feature>
<dbReference type="NCBIfam" id="TIGR01738">
    <property type="entry name" value="bioH"/>
    <property type="match status" value="1"/>
</dbReference>
<evidence type="ECO:0000256" key="3">
    <source>
        <dbReference type="ARBA" id="ARBA00022756"/>
    </source>
</evidence>
<dbReference type="AlphaFoldDB" id="A0A1F6TCW3"/>
<dbReference type="Proteomes" id="UP000177925">
    <property type="component" value="Unassembled WGS sequence"/>
</dbReference>
<dbReference type="Pfam" id="PF00561">
    <property type="entry name" value="Abhydrolase_1"/>
    <property type="match status" value="1"/>
</dbReference>
<dbReference type="UniPathway" id="UPA00078"/>
<organism evidence="7 8">
    <name type="scientific">Candidatus Muproteobacteria bacterium RBG_16_64_11</name>
    <dbReference type="NCBI Taxonomy" id="1817758"/>
    <lineage>
        <taxon>Bacteria</taxon>
        <taxon>Pseudomonadati</taxon>
        <taxon>Pseudomonadota</taxon>
        <taxon>Candidatus Muproteobacteria</taxon>
    </lineage>
</organism>
<reference evidence="7 8" key="1">
    <citation type="journal article" date="2016" name="Nat. Commun.">
        <title>Thousands of microbial genomes shed light on interconnected biogeochemical processes in an aquifer system.</title>
        <authorList>
            <person name="Anantharaman K."/>
            <person name="Brown C.T."/>
            <person name="Hug L.A."/>
            <person name="Sharon I."/>
            <person name="Castelle C.J."/>
            <person name="Probst A.J."/>
            <person name="Thomas B.C."/>
            <person name="Singh A."/>
            <person name="Wilkins M.J."/>
            <person name="Karaoz U."/>
            <person name="Brodie E.L."/>
            <person name="Williams K.H."/>
            <person name="Hubbard S.S."/>
            <person name="Banfield J.F."/>
        </authorList>
    </citation>
    <scope>NUCLEOTIDE SEQUENCE [LARGE SCALE GENOMIC DNA]</scope>
</reference>
<dbReference type="STRING" id="1817758.A2150_04950"/>
<keyword evidence="3 5" id="KW-0093">Biotin biosynthesis</keyword>
<evidence type="ECO:0000259" key="6">
    <source>
        <dbReference type="Pfam" id="PF00561"/>
    </source>
</evidence>
<dbReference type="InterPro" id="IPR029058">
    <property type="entry name" value="AB_hydrolase_fold"/>
</dbReference>